<dbReference type="PANTHER" id="PTHR43791:SF36">
    <property type="entry name" value="TRANSPORTER, PUTATIVE (AFU_ORTHOLOGUE AFUA_6G08340)-RELATED"/>
    <property type="match status" value="1"/>
</dbReference>
<feature type="transmembrane region" description="Helical" evidence="6">
    <location>
        <begin position="338"/>
        <end position="356"/>
    </location>
</feature>
<dbReference type="SUPFAM" id="SSF103473">
    <property type="entry name" value="MFS general substrate transporter"/>
    <property type="match status" value="1"/>
</dbReference>
<evidence type="ECO:0000313" key="9">
    <source>
        <dbReference type="Proteomes" id="UP001595828"/>
    </source>
</evidence>
<name>A0ABV8RNN9_9SPHN</name>
<evidence type="ECO:0000256" key="1">
    <source>
        <dbReference type="ARBA" id="ARBA00004141"/>
    </source>
</evidence>
<feature type="transmembrane region" description="Helical" evidence="6">
    <location>
        <begin position="20"/>
        <end position="43"/>
    </location>
</feature>
<keyword evidence="9" id="KW-1185">Reference proteome</keyword>
<feature type="transmembrane region" description="Helical" evidence="6">
    <location>
        <begin position="402"/>
        <end position="422"/>
    </location>
</feature>
<feature type="transmembrane region" description="Helical" evidence="6">
    <location>
        <begin position="91"/>
        <end position="110"/>
    </location>
</feature>
<dbReference type="InterPro" id="IPR036259">
    <property type="entry name" value="MFS_trans_sf"/>
</dbReference>
<dbReference type="Pfam" id="PF07690">
    <property type="entry name" value="MFS_1"/>
    <property type="match status" value="1"/>
</dbReference>
<dbReference type="RefSeq" id="WP_379538221.1">
    <property type="nucleotide sequence ID" value="NZ_JBHSDR010000004.1"/>
</dbReference>
<keyword evidence="3 6" id="KW-0812">Transmembrane</keyword>
<dbReference type="InterPro" id="IPR020846">
    <property type="entry name" value="MFS_dom"/>
</dbReference>
<keyword evidence="2" id="KW-0813">Transport</keyword>
<evidence type="ECO:0000259" key="7">
    <source>
        <dbReference type="PROSITE" id="PS50850"/>
    </source>
</evidence>
<sequence length="435" mass="46506">MREAVSETGRSAMRKALWRIVPLVALAYLCAYTDRVNVGFAAAQMNADLGFSATVYGLGGGLFFLGYALFEVPSNLAAVRYGSRTWLARIMVSWGLLSAAMMFVATPWQFYTVRFLLGVAEAGFYPGVIFYFSHWFPPCHRGRAVSRFYVASPLSSVLLGAVSGWLLALDGTADLQGWQWLFLVQGLPSVLVGVLVWRLLPERPAAATWLSEDENAWIAGELAREQAHIGQPTHDGITAALRNPRVLQVGMLGALLIGSITTLILNAPLILSSATGLNTGAVGWIISGGGLIGAAIIIWAGNTADRRNSRFPDSLVYSVLLTVAFIVLALSPSAIVAIGAYLLFATACFTVPMLTSSGWAELLSARELAVGAAAINTLSQIGAFVTPFAWGVLKDATGDFRAGLLLLAALALGLNLMLWQLCRQLRSRPELALAA</sequence>
<dbReference type="InterPro" id="IPR011701">
    <property type="entry name" value="MFS"/>
</dbReference>
<feature type="transmembrane region" description="Helical" evidence="6">
    <location>
        <begin position="180"/>
        <end position="200"/>
    </location>
</feature>
<feature type="transmembrane region" description="Helical" evidence="6">
    <location>
        <begin position="314"/>
        <end position="332"/>
    </location>
</feature>
<feature type="transmembrane region" description="Helical" evidence="6">
    <location>
        <begin position="116"/>
        <end position="136"/>
    </location>
</feature>
<evidence type="ECO:0000256" key="4">
    <source>
        <dbReference type="ARBA" id="ARBA00022989"/>
    </source>
</evidence>
<accession>A0ABV8RNN9</accession>
<evidence type="ECO:0000256" key="2">
    <source>
        <dbReference type="ARBA" id="ARBA00022448"/>
    </source>
</evidence>
<keyword evidence="5 6" id="KW-0472">Membrane</keyword>
<dbReference type="EMBL" id="JBHSDR010000004">
    <property type="protein sequence ID" value="MFC4294728.1"/>
    <property type="molecule type" value="Genomic_DNA"/>
</dbReference>
<comment type="subcellular location">
    <subcellularLocation>
        <location evidence="1">Membrane</location>
        <topology evidence="1">Multi-pass membrane protein</topology>
    </subcellularLocation>
</comment>
<reference evidence="9" key="1">
    <citation type="journal article" date="2019" name="Int. J. Syst. Evol. Microbiol.">
        <title>The Global Catalogue of Microorganisms (GCM) 10K type strain sequencing project: providing services to taxonomists for standard genome sequencing and annotation.</title>
        <authorList>
            <consortium name="The Broad Institute Genomics Platform"/>
            <consortium name="The Broad Institute Genome Sequencing Center for Infectious Disease"/>
            <person name="Wu L."/>
            <person name="Ma J."/>
        </authorList>
    </citation>
    <scope>NUCLEOTIDE SEQUENCE [LARGE SCALE GENOMIC DNA]</scope>
    <source>
        <strain evidence="9">CGMCC 1.12989</strain>
    </source>
</reference>
<dbReference type="PANTHER" id="PTHR43791">
    <property type="entry name" value="PERMEASE-RELATED"/>
    <property type="match status" value="1"/>
</dbReference>
<dbReference type="Gene3D" id="1.20.1250.20">
    <property type="entry name" value="MFS general substrate transporter like domains"/>
    <property type="match status" value="2"/>
</dbReference>
<evidence type="ECO:0000313" key="8">
    <source>
        <dbReference type="EMBL" id="MFC4294728.1"/>
    </source>
</evidence>
<feature type="transmembrane region" description="Helical" evidence="6">
    <location>
        <begin position="49"/>
        <end position="70"/>
    </location>
</feature>
<feature type="transmembrane region" description="Helical" evidence="6">
    <location>
        <begin position="148"/>
        <end position="168"/>
    </location>
</feature>
<feature type="transmembrane region" description="Helical" evidence="6">
    <location>
        <begin position="281"/>
        <end position="302"/>
    </location>
</feature>
<evidence type="ECO:0000256" key="5">
    <source>
        <dbReference type="ARBA" id="ARBA00023136"/>
    </source>
</evidence>
<feature type="domain" description="Major facilitator superfamily (MFS) profile" evidence="7">
    <location>
        <begin position="20"/>
        <end position="426"/>
    </location>
</feature>
<dbReference type="Proteomes" id="UP001595828">
    <property type="component" value="Unassembled WGS sequence"/>
</dbReference>
<protein>
    <submittedName>
        <fullName evidence="8">MFS transporter</fullName>
    </submittedName>
</protein>
<evidence type="ECO:0000256" key="3">
    <source>
        <dbReference type="ARBA" id="ARBA00022692"/>
    </source>
</evidence>
<gene>
    <name evidence="8" type="ORF">ACFO0A_06600</name>
</gene>
<feature type="transmembrane region" description="Helical" evidence="6">
    <location>
        <begin position="249"/>
        <end position="269"/>
    </location>
</feature>
<keyword evidence="4 6" id="KW-1133">Transmembrane helix</keyword>
<dbReference type="PROSITE" id="PS50850">
    <property type="entry name" value="MFS"/>
    <property type="match status" value="1"/>
</dbReference>
<organism evidence="8 9">
    <name type="scientific">Novosphingobium tardum</name>
    <dbReference type="NCBI Taxonomy" id="1538021"/>
    <lineage>
        <taxon>Bacteria</taxon>
        <taxon>Pseudomonadati</taxon>
        <taxon>Pseudomonadota</taxon>
        <taxon>Alphaproteobacteria</taxon>
        <taxon>Sphingomonadales</taxon>
        <taxon>Sphingomonadaceae</taxon>
        <taxon>Novosphingobium</taxon>
    </lineage>
</organism>
<feature type="transmembrane region" description="Helical" evidence="6">
    <location>
        <begin position="368"/>
        <end position="390"/>
    </location>
</feature>
<comment type="caution">
    <text evidence="8">The sequence shown here is derived from an EMBL/GenBank/DDBJ whole genome shotgun (WGS) entry which is preliminary data.</text>
</comment>
<proteinExistence type="predicted"/>
<evidence type="ECO:0000256" key="6">
    <source>
        <dbReference type="SAM" id="Phobius"/>
    </source>
</evidence>